<evidence type="ECO:0008006" key="5">
    <source>
        <dbReference type="Google" id="ProtNLM"/>
    </source>
</evidence>
<evidence type="ECO:0000313" key="4">
    <source>
        <dbReference type="Proteomes" id="UP000540506"/>
    </source>
</evidence>
<feature type="region of interest" description="Disordered" evidence="1">
    <location>
        <begin position="219"/>
        <end position="244"/>
    </location>
</feature>
<protein>
    <recommendedName>
        <fullName evidence="5">DUF2637 domain-containing protein</fullName>
    </recommendedName>
</protein>
<evidence type="ECO:0000256" key="2">
    <source>
        <dbReference type="SAM" id="Phobius"/>
    </source>
</evidence>
<comment type="caution">
    <text evidence="3">The sequence shown here is derived from an EMBL/GenBank/DDBJ whole genome shotgun (WGS) entry which is preliminary data.</text>
</comment>
<sequence length="244" mass="26230">MDDFFPYAEAMPERTFADPARHEWPTAVTGTWLNQRSPRAEETHGKSGPSWAFDSLFRSVVEEKFDQAPPADRIPPSPAIGAKRARAHAAGMGPRTFSSFFGILTAATVTLVSLVAWVFSYGPMQVLASSGMRHGLAQIWPVVIFGPWLVACLSILRAAFDQRRIGLSWAVVVMFSSTAAALSIATVSHTPASVVVCGLPPITSVISFHQLVRQIGASMTPGPLQPPSRRGARHRADPAGRASA</sequence>
<accession>A0A7W7R9Z7</accession>
<feature type="transmembrane region" description="Helical" evidence="2">
    <location>
        <begin position="100"/>
        <end position="119"/>
    </location>
</feature>
<keyword evidence="2" id="KW-0812">Transmembrane</keyword>
<feature type="transmembrane region" description="Helical" evidence="2">
    <location>
        <begin position="167"/>
        <end position="186"/>
    </location>
</feature>
<feature type="transmembrane region" description="Helical" evidence="2">
    <location>
        <begin position="139"/>
        <end position="160"/>
    </location>
</feature>
<keyword evidence="2" id="KW-1133">Transmembrane helix</keyword>
<proteinExistence type="predicted"/>
<dbReference type="AlphaFoldDB" id="A0A7W7R9Z7"/>
<dbReference type="Pfam" id="PF10935">
    <property type="entry name" value="DUF2637"/>
    <property type="match status" value="1"/>
</dbReference>
<reference evidence="3 4" key="1">
    <citation type="submission" date="2020-08" db="EMBL/GenBank/DDBJ databases">
        <title>Sequencing the genomes of 1000 actinobacteria strains.</title>
        <authorList>
            <person name="Klenk H.-P."/>
        </authorList>
    </citation>
    <scope>NUCLEOTIDE SEQUENCE [LARGE SCALE GENOMIC DNA]</scope>
    <source>
        <strain evidence="3 4">DSM 41654</strain>
    </source>
</reference>
<evidence type="ECO:0000256" key="1">
    <source>
        <dbReference type="SAM" id="MobiDB-lite"/>
    </source>
</evidence>
<keyword evidence="4" id="KW-1185">Reference proteome</keyword>
<evidence type="ECO:0000313" key="3">
    <source>
        <dbReference type="EMBL" id="MBB4928143.1"/>
    </source>
</evidence>
<name>A0A7W7R9Z7_KITKI</name>
<keyword evidence="2" id="KW-0472">Membrane</keyword>
<dbReference type="EMBL" id="JACHJV010000002">
    <property type="protein sequence ID" value="MBB4928143.1"/>
    <property type="molecule type" value="Genomic_DNA"/>
</dbReference>
<organism evidence="3 4">
    <name type="scientific">Kitasatospora kifunensis</name>
    <name type="common">Streptomyces kifunensis</name>
    <dbReference type="NCBI Taxonomy" id="58351"/>
    <lineage>
        <taxon>Bacteria</taxon>
        <taxon>Bacillati</taxon>
        <taxon>Actinomycetota</taxon>
        <taxon>Actinomycetes</taxon>
        <taxon>Kitasatosporales</taxon>
        <taxon>Streptomycetaceae</taxon>
        <taxon>Kitasatospora</taxon>
    </lineage>
</organism>
<dbReference type="InterPro" id="IPR021235">
    <property type="entry name" value="DUF2637"/>
</dbReference>
<gene>
    <name evidence="3" type="ORF">FHR34_007238</name>
</gene>
<dbReference type="Proteomes" id="UP000540506">
    <property type="component" value="Unassembled WGS sequence"/>
</dbReference>
<dbReference type="RefSeq" id="WP_184945093.1">
    <property type="nucleotide sequence ID" value="NZ_JACHJV010000002.1"/>
</dbReference>